<dbReference type="Proteomes" id="UP000245631">
    <property type="component" value="Unassembled WGS sequence"/>
</dbReference>
<organism evidence="1 2">
    <name type="scientific">Rhizobium loti</name>
    <name type="common">Mesorhizobium loti</name>
    <dbReference type="NCBI Taxonomy" id="381"/>
    <lineage>
        <taxon>Bacteria</taxon>
        <taxon>Pseudomonadati</taxon>
        <taxon>Pseudomonadota</taxon>
        <taxon>Alphaproteobacteria</taxon>
        <taxon>Hyphomicrobiales</taxon>
        <taxon>Phyllobacteriaceae</taxon>
        <taxon>Mesorhizobium</taxon>
    </lineage>
</organism>
<dbReference type="AlphaFoldDB" id="A0A8E3B760"/>
<proteinExistence type="predicted"/>
<comment type="caution">
    <text evidence="1">The sequence shown here is derived from an EMBL/GenBank/DDBJ whole genome shotgun (WGS) entry which is preliminary data.</text>
</comment>
<reference evidence="1 2" key="1">
    <citation type="submission" date="2018-05" db="EMBL/GenBank/DDBJ databases">
        <title>Genomic Encyclopedia of Type Strains, Phase IV (KMG-IV): sequencing the most valuable type-strain genomes for metagenomic binning, comparative biology and taxonomic classification.</title>
        <authorList>
            <person name="Goeker M."/>
        </authorList>
    </citation>
    <scope>NUCLEOTIDE SEQUENCE [LARGE SCALE GENOMIC DNA]</scope>
    <source>
        <strain evidence="1 2">DSM 2626</strain>
    </source>
</reference>
<protein>
    <submittedName>
        <fullName evidence="1">Uncharacterized protein</fullName>
    </submittedName>
</protein>
<evidence type="ECO:0000313" key="1">
    <source>
        <dbReference type="EMBL" id="PWJ93503.1"/>
    </source>
</evidence>
<dbReference type="GeneID" id="61049540"/>
<name>A0A8E3B760_RHILI</name>
<evidence type="ECO:0000313" key="2">
    <source>
        <dbReference type="Proteomes" id="UP000245631"/>
    </source>
</evidence>
<sequence length="81" mass="9660">MELTEIVIDKPYYAIRFEDIAEWWILGVRCGLCRHEAPVDRDRLKKRSGEQYLRFATKFCRCTQCGNMDHHRVYVAGKLPR</sequence>
<gene>
    <name evidence="1" type="ORF">C8D77_101182</name>
</gene>
<dbReference type="RefSeq" id="WP_109658723.1">
    <property type="nucleotide sequence ID" value="NZ_QGGH01000001.1"/>
</dbReference>
<dbReference type="EMBL" id="QGGH01000001">
    <property type="protein sequence ID" value="PWJ93503.1"/>
    <property type="molecule type" value="Genomic_DNA"/>
</dbReference>
<accession>A0A8E3B760</accession>